<evidence type="ECO:0000313" key="3">
    <source>
        <dbReference type="Proteomes" id="UP000658656"/>
    </source>
</evidence>
<dbReference type="InterPro" id="IPR012338">
    <property type="entry name" value="Beta-lactam/transpept-like"/>
</dbReference>
<proteinExistence type="predicted"/>
<dbReference type="EMBL" id="BNAV01000012">
    <property type="protein sequence ID" value="GHF78462.1"/>
    <property type="molecule type" value="Genomic_DNA"/>
</dbReference>
<evidence type="ECO:0000313" key="2">
    <source>
        <dbReference type="EMBL" id="GHF78462.1"/>
    </source>
</evidence>
<keyword evidence="2" id="KW-0378">Hydrolase</keyword>
<dbReference type="Pfam" id="PF00144">
    <property type="entry name" value="Beta-lactamase"/>
    <property type="match status" value="1"/>
</dbReference>
<dbReference type="InterPro" id="IPR050789">
    <property type="entry name" value="Diverse_Enzym_Activities"/>
</dbReference>
<accession>A0A8H9MEL5</accession>
<dbReference type="Proteomes" id="UP000658656">
    <property type="component" value="Unassembled WGS sequence"/>
</dbReference>
<evidence type="ECO:0000259" key="1">
    <source>
        <dbReference type="Pfam" id="PF00144"/>
    </source>
</evidence>
<organism evidence="2 3">
    <name type="scientific">Amycolatopsis bartoniae</name>
    <dbReference type="NCBI Taxonomy" id="941986"/>
    <lineage>
        <taxon>Bacteria</taxon>
        <taxon>Bacillati</taxon>
        <taxon>Actinomycetota</taxon>
        <taxon>Actinomycetes</taxon>
        <taxon>Pseudonocardiales</taxon>
        <taxon>Pseudonocardiaceae</taxon>
        <taxon>Amycolatopsis</taxon>
    </lineage>
</organism>
<keyword evidence="3" id="KW-1185">Reference proteome</keyword>
<dbReference type="Gene3D" id="3.40.710.10">
    <property type="entry name" value="DD-peptidase/beta-lactamase superfamily"/>
    <property type="match status" value="1"/>
</dbReference>
<sequence length="381" mass="41670">MFSKTRLARLHDVMSRHVESGAIPGAVTMVSRRGEVHVDVVGAQAYDGAPLRRDSLFRISSMTKPITAVAALTLVEECVLRLDDPLDDVLPELADRRVLRDVAGPLDDTVPARRPITLRDLLTFRMGFGMLPESSPLQAAAMERSVAVGPPNPAEYPAPDEWLRRLGELPLAYQPGERWLYHTGADVLGVLLERVCGKPLDDVLGERVFGRLDMRDTGFYTSDVDRLVTAYGPDDSVFDEPSGQWSKRPPFLSGGGGLLSTVDDLSAFAHALLGGGGEVLSRRMVELMTTDQLTPEQKALSGFFPGYFDNRGWGFGVGVVTRRDGIARTPGQFGWDGGLGTSWWADPKEELTAVLLTQRAGFPDQNPVVSDFWTTVYQAVV</sequence>
<reference evidence="2" key="2">
    <citation type="submission" date="2020-09" db="EMBL/GenBank/DDBJ databases">
        <authorList>
            <person name="Sun Q."/>
            <person name="Zhou Y."/>
        </authorList>
    </citation>
    <scope>NUCLEOTIDE SEQUENCE</scope>
    <source>
        <strain evidence="2">CGMCC 4.7679</strain>
    </source>
</reference>
<dbReference type="SUPFAM" id="SSF56601">
    <property type="entry name" value="beta-lactamase/transpeptidase-like"/>
    <property type="match status" value="1"/>
</dbReference>
<protein>
    <submittedName>
        <fullName evidence="2">Serine hydrolase</fullName>
    </submittedName>
</protein>
<dbReference type="PANTHER" id="PTHR43283:SF3">
    <property type="entry name" value="BETA-LACTAMASE FAMILY PROTEIN (AFU_ORTHOLOGUE AFUA_5G07500)"/>
    <property type="match status" value="1"/>
</dbReference>
<comment type="caution">
    <text evidence="2">The sequence shown here is derived from an EMBL/GenBank/DDBJ whole genome shotgun (WGS) entry which is preliminary data.</text>
</comment>
<dbReference type="GO" id="GO:0016787">
    <property type="term" value="F:hydrolase activity"/>
    <property type="evidence" value="ECO:0007669"/>
    <property type="project" value="UniProtKB-KW"/>
</dbReference>
<dbReference type="PANTHER" id="PTHR43283">
    <property type="entry name" value="BETA-LACTAMASE-RELATED"/>
    <property type="match status" value="1"/>
</dbReference>
<reference evidence="2" key="1">
    <citation type="journal article" date="2014" name="Int. J. Syst. Evol. Microbiol.">
        <title>Complete genome sequence of Corynebacterium casei LMG S-19264T (=DSM 44701T), isolated from a smear-ripened cheese.</title>
        <authorList>
            <consortium name="US DOE Joint Genome Institute (JGI-PGF)"/>
            <person name="Walter F."/>
            <person name="Albersmeier A."/>
            <person name="Kalinowski J."/>
            <person name="Ruckert C."/>
        </authorList>
    </citation>
    <scope>NUCLEOTIDE SEQUENCE</scope>
    <source>
        <strain evidence="2">CGMCC 4.7679</strain>
    </source>
</reference>
<gene>
    <name evidence="2" type="ORF">GCM10017566_60970</name>
</gene>
<dbReference type="RefSeq" id="WP_229881333.1">
    <property type="nucleotide sequence ID" value="NZ_BNAV01000012.1"/>
</dbReference>
<feature type="domain" description="Beta-lactamase-related" evidence="1">
    <location>
        <begin position="12"/>
        <end position="363"/>
    </location>
</feature>
<name>A0A8H9MEL5_9PSEU</name>
<dbReference type="AlphaFoldDB" id="A0A8H9MEL5"/>
<dbReference type="InterPro" id="IPR001466">
    <property type="entry name" value="Beta-lactam-related"/>
</dbReference>